<name>A0A949TVS1_9CLOT</name>
<accession>A0A949TVS1</accession>
<evidence type="ECO:0000256" key="1">
    <source>
        <dbReference type="SAM" id="SignalP"/>
    </source>
</evidence>
<proteinExistence type="predicted"/>
<dbReference type="EMBL" id="JAEEGC010000043">
    <property type="protein sequence ID" value="MBV7273353.1"/>
    <property type="molecule type" value="Genomic_DNA"/>
</dbReference>
<dbReference type="PANTHER" id="PTHR30032">
    <property type="entry name" value="N-ACETYLMURAMOYL-L-ALANINE AMIDASE-RELATED"/>
    <property type="match status" value="1"/>
</dbReference>
<feature type="chain" id="PRO_5037968395" evidence="1">
    <location>
        <begin position="24"/>
        <end position="513"/>
    </location>
</feature>
<protein>
    <submittedName>
        <fullName evidence="2">Cell wall-binding repeat-containing protein</fullName>
    </submittedName>
</protein>
<evidence type="ECO:0000313" key="3">
    <source>
        <dbReference type="Proteomes" id="UP000694308"/>
    </source>
</evidence>
<sequence length="513" mass="56193">MKKIFNLVATACIIVGISSTAYAKSNYNVSRLYGADRYKTSISISNDFSSGTVQNVIVASGKDFPDALSGSVLSKKYNAPILLLNNTLSESNETLDYINNHLNKSGNIYVLGGTGSISDEFINYMKNQGFNNIIRLGGKDRFDTNKFIVNSMNLQKGTPVVITNGYGFADALSVSSVAAGKGYPILMTGASSLPDETKSILSDIQPNEVYVVGGTGVVSDDIINEVKKLVPSLSTDKIVRISGQTRYDTSLEICKYFNIDTDSAVLASGENFPDALSGSALASKLNAPIILTDGQDLTNQRVFIDSKNYKNLILLGGVGSIDLPIEYSLKGSDQISTAEKDYINNLSNYCNDYITEETSASNTMTELFNSINFNDLGDQAQISNAFEEFAQLFKNGNASLETYKQNLIKLKNNVSNLQSPDGLESLKLDYINNINTEIQSLDTVKGYLDNYVSIFNSMKDAIDSNNLEKLQQELNELQSYNTKYMNDAKQLPNAEVNIMKLSNRLTKIKNSMQ</sequence>
<dbReference type="InterPro" id="IPR007253">
    <property type="entry name" value="Cell_wall-bd_2"/>
</dbReference>
<keyword evidence="3" id="KW-1185">Reference proteome</keyword>
<feature type="signal peptide" evidence="1">
    <location>
        <begin position="1"/>
        <end position="23"/>
    </location>
</feature>
<dbReference type="AlphaFoldDB" id="A0A949TVS1"/>
<dbReference type="Pfam" id="PF04122">
    <property type="entry name" value="CW_binding_2"/>
    <property type="match status" value="3"/>
</dbReference>
<keyword evidence="1" id="KW-0732">Signal</keyword>
<dbReference type="RefSeq" id="WP_218320385.1">
    <property type="nucleotide sequence ID" value="NZ_JAEEGC010000043.1"/>
</dbReference>
<gene>
    <name evidence="2" type="ORF">I6U48_10575</name>
</gene>
<dbReference type="PANTHER" id="PTHR30032:SF8">
    <property type="entry name" value="GERMINATION-SPECIFIC N-ACETYLMURAMOYL-L-ALANINE AMIDASE"/>
    <property type="match status" value="1"/>
</dbReference>
<organism evidence="2 3">
    <name type="scientific">Clostridium thailandense</name>
    <dbReference type="NCBI Taxonomy" id="2794346"/>
    <lineage>
        <taxon>Bacteria</taxon>
        <taxon>Bacillati</taxon>
        <taxon>Bacillota</taxon>
        <taxon>Clostridia</taxon>
        <taxon>Eubacteriales</taxon>
        <taxon>Clostridiaceae</taxon>
        <taxon>Clostridium</taxon>
    </lineage>
</organism>
<dbReference type="InterPro" id="IPR051922">
    <property type="entry name" value="Bact_Sporulation_Assoc"/>
</dbReference>
<dbReference type="Proteomes" id="UP000694308">
    <property type="component" value="Unassembled WGS sequence"/>
</dbReference>
<reference evidence="2" key="1">
    <citation type="submission" date="2020-12" db="EMBL/GenBank/DDBJ databases">
        <title>Clostridium thailandense sp. nov., a novel acetogenic bacterium isolated from peat land soil in Thailand.</title>
        <authorList>
            <person name="Chaikitkaew S."/>
            <person name="Birkeland N.K."/>
        </authorList>
    </citation>
    <scope>NUCLEOTIDE SEQUENCE</scope>
    <source>
        <strain evidence="2">PL3</strain>
    </source>
</reference>
<evidence type="ECO:0000313" key="2">
    <source>
        <dbReference type="EMBL" id="MBV7273353.1"/>
    </source>
</evidence>
<comment type="caution">
    <text evidence="2">The sequence shown here is derived from an EMBL/GenBank/DDBJ whole genome shotgun (WGS) entry which is preliminary data.</text>
</comment>